<comment type="domain">
    <text evidence="11">The DHHC domain is required for palmitoyltransferase activity.</text>
</comment>
<keyword evidence="8 11" id="KW-0012">Acyltransferase</keyword>
<feature type="region of interest" description="Disordered" evidence="12">
    <location>
        <begin position="149"/>
        <end position="268"/>
    </location>
</feature>
<keyword evidence="4 11" id="KW-1133">Transmembrane helix</keyword>
<evidence type="ECO:0000256" key="1">
    <source>
        <dbReference type="ARBA" id="ARBA00004141"/>
    </source>
</evidence>
<dbReference type="GO" id="GO:0019706">
    <property type="term" value="F:protein-cysteine S-palmitoyltransferase activity"/>
    <property type="evidence" value="ECO:0000318"/>
    <property type="project" value="GO_Central"/>
</dbReference>
<feature type="transmembrane region" description="Helical" evidence="11">
    <location>
        <begin position="21"/>
        <end position="46"/>
    </location>
</feature>
<feature type="compositionally biased region" description="Low complexity" evidence="12">
    <location>
        <begin position="431"/>
        <end position="440"/>
    </location>
</feature>
<dbReference type="EC" id="2.3.1.225" evidence="11"/>
<dbReference type="AlphaFoldDB" id="Q5KHI1"/>
<sequence>MVGRRRGKSGKIGQFFERIPLYFSYLILTSVWLLFMLFITLGEVLIKRRQIGRFLEQVITFNTLLFFTVLSLITTSLRSPGSPDQTFAPTSYVPGFSLVRQRQERKQHLSKNNHLPVRPPIGKSKLKINIKTEPPPSLKFLRNPQWVSSRLHKDRPSPLPLFKNQSYPSIPSTADSPPSENEKGSCESNNMGWSDLGSESELESDYSPFPLSLSSRNSDRDKDVERNGDGGERDPLLILEEGRVPAHADMSEKVDSPTSTSTSTPAIDTSGKIQPRWCKRCDAWKPDRTHHCRHCHRCVLKMDHHCPWVGTCVGYRNYKPFLLFITYGTLLAIYTTFETGYEVYLYFFHPLDHPLPSHLGDLSSPSPLPAPVSLQLGPAVSIMLLTMGIFITFSVGGLACFHWWLASKNMTTLESITHSYPTSLLSSLPSNHNTSLSSPPATAPNLSYKQRQSLSRRAQEINVYDLGWRRNLKQVFFGGHNRHRDRGPDLGDGGRCEDEDKRVTIGMVLGAMWPTKIGYDQSDPIAGSGYDFPYDPCALERLKTLTEKLRSSTLTFDDGDACDPCDREDGGEGTSDVGSGCENEEDEYHDEENANGFGGKKAKYEAMDEKLTMPDPDKVDTSRRKKRLAVPMKNHERGVKWFEV</sequence>
<evidence type="ECO:0000256" key="10">
    <source>
        <dbReference type="ARBA" id="ARBA00048048"/>
    </source>
</evidence>
<comment type="subcellular location">
    <subcellularLocation>
        <location evidence="1">Membrane</location>
        <topology evidence="1">Multi-pass membrane protein</topology>
    </subcellularLocation>
</comment>
<feature type="region of interest" description="Disordered" evidence="12">
    <location>
        <begin position="107"/>
        <end position="128"/>
    </location>
</feature>
<evidence type="ECO:0000256" key="7">
    <source>
        <dbReference type="ARBA" id="ARBA00023288"/>
    </source>
</evidence>
<feature type="region of interest" description="Disordered" evidence="12">
    <location>
        <begin position="567"/>
        <end position="600"/>
    </location>
</feature>
<dbReference type="InterPro" id="IPR039859">
    <property type="entry name" value="PFA4/ZDH16/20/ERF2-like"/>
</dbReference>
<feature type="region of interest" description="Disordered" evidence="12">
    <location>
        <begin position="431"/>
        <end position="450"/>
    </location>
</feature>
<keyword evidence="7" id="KW-0449">Lipoprotein</keyword>
<dbReference type="PANTHER" id="PTHR22883">
    <property type="entry name" value="ZINC FINGER DHHC DOMAIN CONTAINING PROTEIN"/>
    <property type="match status" value="1"/>
</dbReference>
<proteinExistence type="inferred from homology"/>
<dbReference type="RefSeq" id="XP_570068.1">
    <property type="nucleotide sequence ID" value="XM_570068.2"/>
</dbReference>
<dbReference type="PROSITE" id="PS50216">
    <property type="entry name" value="DHHC"/>
    <property type="match status" value="1"/>
</dbReference>
<feature type="transmembrane region" description="Helical" evidence="11">
    <location>
        <begin position="379"/>
        <end position="405"/>
    </location>
</feature>
<evidence type="ECO:0000256" key="9">
    <source>
        <dbReference type="ARBA" id="ARBA00038298"/>
    </source>
</evidence>
<evidence type="ECO:0000259" key="13">
    <source>
        <dbReference type="Pfam" id="PF01529"/>
    </source>
</evidence>
<dbReference type="GO" id="GO:0005783">
    <property type="term" value="C:endoplasmic reticulum"/>
    <property type="evidence" value="ECO:0000318"/>
    <property type="project" value="GO_Central"/>
</dbReference>
<evidence type="ECO:0000313" key="15">
    <source>
        <dbReference type="Proteomes" id="UP000002149"/>
    </source>
</evidence>
<dbReference type="eggNOG" id="KOG1311">
    <property type="taxonomic scope" value="Eukaryota"/>
</dbReference>
<organism evidence="14 15">
    <name type="scientific">Cryptococcus deneoformans (strain JEC21 / ATCC MYA-565)</name>
    <name type="common">Cryptococcus neoformans var. neoformans serotype D</name>
    <dbReference type="NCBI Taxonomy" id="214684"/>
    <lineage>
        <taxon>Eukaryota</taxon>
        <taxon>Fungi</taxon>
        <taxon>Dikarya</taxon>
        <taxon>Basidiomycota</taxon>
        <taxon>Agaricomycotina</taxon>
        <taxon>Tremellomycetes</taxon>
        <taxon>Tremellales</taxon>
        <taxon>Cryptococcaceae</taxon>
        <taxon>Cryptococcus</taxon>
        <taxon>Cryptococcus neoformans species complex</taxon>
    </lineage>
</organism>
<comment type="similarity">
    <text evidence="9">Belongs to the DHHC palmitoyltransferase family. PFA5 subfamily.</text>
</comment>
<keyword evidence="3 11" id="KW-0812">Transmembrane</keyword>
<comment type="catalytic activity">
    <reaction evidence="10 11">
        <text>L-cysteinyl-[protein] + hexadecanoyl-CoA = S-hexadecanoyl-L-cysteinyl-[protein] + CoA</text>
        <dbReference type="Rhea" id="RHEA:36683"/>
        <dbReference type="Rhea" id="RHEA-COMP:10131"/>
        <dbReference type="Rhea" id="RHEA-COMP:11032"/>
        <dbReference type="ChEBI" id="CHEBI:29950"/>
        <dbReference type="ChEBI" id="CHEBI:57287"/>
        <dbReference type="ChEBI" id="CHEBI:57379"/>
        <dbReference type="ChEBI" id="CHEBI:74151"/>
        <dbReference type="EC" id="2.3.1.225"/>
    </reaction>
</comment>
<dbReference type="InterPro" id="IPR001594">
    <property type="entry name" value="Palmitoyltrfase_DHHC"/>
</dbReference>
<evidence type="ECO:0000256" key="8">
    <source>
        <dbReference type="ARBA" id="ARBA00023315"/>
    </source>
</evidence>
<feature type="compositionally biased region" description="Basic and acidic residues" evidence="12">
    <location>
        <begin position="607"/>
        <end position="622"/>
    </location>
</feature>
<evidence type="ECO:0000313" key="14">
    <source>
        <dbReference type="EMBL" id="AAW42761.1"/>
    </source>
</evidence>
<dbReference type="KEGG" id="cne:CND06410"/>
<gene>
    <name evidence="14" type="ordered locus">CND06410</name>
</gene>
<dbReference type="HOGENOM" id="CLU_429606_0_0_1"/>
<dbReference type="GO" id="GO:0016020">
    <property type="term" value="C:membrane"/>
    <property type="evidence" value="ECO:0007669"/>
    <property type="project" value="UniProtKB-SubCell"/>
</dbReference>
<feature type="transmembrane region" description="Helical" evidence="11">
    <location>
        <begin position="321"/>
        <end position="337"/>
    </location>
</feature>
<evidence type="ECO:0000256" key="12">
    <source>
        <dbReference type="SAM" id="MobiDB-lite"/>
    </source>
</evidence>
<dbReference type="Pfam" id="PF01529">
    <property type="entry name" value="DHHC"/>
    <property type="match status" value="1"/>
</dbReference>
<feature type="compositionally biased region" description="Polar residues" evidence="12">
    <location>
        <begin position="163"/>
        <end position="179"/>
    </location>
</feature>
<dbReference type="EMBL" id="AE017344">
    <property type="protein sequence ID" value="AAW42761.1"/>
    <property type="molecule type" value="Genomic_DNA"/>
</dbReference>
<feature type="compositionally biased region" description="Basic and acidic residues" evidence="12">
    <location>
        <begin position="217"/>
        <end position="255"/>
    </location>
</feature>
<keyword evidence="2 11" id="KW-0808">Transferase</keyword>
<dbReference type="PANTHER" id="PTHR22883:SF23">
    <property type="entry name" value="PALMITOYLTRANSFERASE ZDHHC6"/>
    <property type="match status" value="1"/>
</dbReference>
<keyword evidence="15" id="KW-1185">Reference proteome</keyword>
<feature type="compositionally biased region" description="Low complexity" evidence="12">
    <location>
        <begin position="256"/>
        <end position="265"/>
    </location>
</feature>
<feature type="domain" description="Palmitoyltransferase DHHC" evidence="13">
    <location>
        <begin position="273"/>
        <end position="417"/>
    </location>
</feature>
<evidence type="ECO:0000256" key="2">
    <source>
        <dbReference type="ARBA" id="ARBA00022679"/>
    </source>
</evidence>
<dbReference type="InParanoid" id="Q5KHI1"/>
<evidence type="ECO:0000256" key="3">
    <source>
        <dbReference type="ARBA" id="ARBA00022692"/>
    </source>
</evidence>
<dbReference type="PaxDb" id="214684-Q5KHI1"/>
<dbReference type="GO" id="GO:0005794">
    <property type="term" value="C:Golgi apparatus"/>
    <property type="evidence" value="ECO:0000318"/>
    <property type="project" value="GO_Central"/>
</dbReference>
<name>Q5KHI1_CRYD1</name>
<keyword evidence="5 11" id="KW-0472">Membrane</keyword>
<dbReference type="GeneID" id="3257446"/>
<evidence type="ECO:0000256" key="6">
    <source>
        <dbReference type="ARBA" id="ARBA00023139"/>
    </source>
</evidence>
<feature type="region of interest" description="Disordered" evidence="12">
    <location>
        <begin position="607"/>
        <end position="626"/>
    </location>
</feature>
<evidence type="ECO:0000256" key="5">
    <source>
        <dbReference type="ARBA" id="ARBA00023136"/>
    </source>
</evidence>
<dbReference type="STRING" id="214684.Q5KHI1"/>
<dbReference type="OrthoDB" id="9909019at2759"/>
<dbReference type="OMA" id="WASTIIN"/>
<accession>Q5KHI1</accession>
<accession>Q55UV5</accession>
<reference evidence="14 15" key="1">
    <citation type="journal article" date="2005" name="Science">
        <title>The genome of the basidiomycetous yeast and human pathogen Cryptococcus neoformans.</title>
        <authorList>
            <person name="Loftus B.J."/>
            <person name="Fung E."/>
            <person name="Roncaglia P."/>
            <person name="Rowley D."/>
            <person name="Amedeo P."/>
            <person name="Bruno D."/>
            <person name="Vamathevan J."/>
            <person name="Miranda M."/>
            <person name="Anderson I.J."/>
            <person name="Fraser J.A."/>
            <person name="Allen J.E."/>
            <person name="Bosdet I.E."/>
            <person name="Brent M.R."/>
            <person name="Chiu R."/>
            <person name="Doering T.L."/>
            <person name="Donlin M.J."/>
            <person name="D'Souza C.A."/>
            <person name="Fox D.S."/>
            <person name="Grinberg V."/>
            <person name="Fu J."/>
            <person name="Fukushima M."/>
            <person name="Haas B.J."/>
            <person name="Huang J.C."/>
            <person name="Janbon G."/>
            <person name="Jones S.J."/>
            <person name="Koo H.L."/>
            <person name="Krzywinski M.I."/>
            <person name="Kwon-Chung J.K."/>
            <person name="Lengeler K.B."/>
            <person name="Maiti R."/>
            <person name="Marra M.A."/>
            <person name="Marra R.E."/>
            <person name="Mathewson C.A."/>
            <person name="Mitchell T.G."/>
            <person name="Pertea M."/>
            <person name="Riggs F.R."/>
            <person name="Salzberg S.L."/>
            <person name="Schein J.E."/>
            <person name="Shvartsbeyn A."/>
            <person name="Shin H."/>
            <person name="Shumway M."/>
            <person name="Specht C.A."/>
            <person name="Suh B.B."/>
            <person name="Tenney A."/>
            <person name="Utterback T.R."/>
            <person name="Wickes B.L."/>
            <person name="Wortman J.R."/>
            <person name="Wye N.H."/>
            <person name="Kronstad J.W."/>
            <person name="Lodge J.K."/>
            <person name="Heitman J."/>
            <person name="Davis R.W."/>
            <person name="Fraser C.M."/>
            <person name="Hyman R.W."/>
        </authorList>
    </citation>
    <scope>NUCLEOTIDE SEQUENCE [LARGE SCALE GENOMIC DNA]</scope>
    <source>
        <strain evidence="15">JEC21 / ATCC MYA-565</strain>
    </source>
</reference>
<evidence type="ECO:0000256" key="11">
    <source>
        <dbReference type="RuleBase" id="RU079119"/>
    </source>
</evidence>
<dbReference type="GO" id="GO:0006612">
    <property type="term" value="P:protein targeting to membrane"/>
    <property type="evidence" value="ECO:0000318"/>
    <property type="project" value="GO_Central"/>
</dbReference>
<protein>
    <recommendedName>
        <fullName evidence="11">Palmitoyltransferase</fullName>
        <ecNumber evidence="11">2.3.1.225</ecNumber>
    </recommendedName>
</protein>
<keyword evidence="6" id="KW-0564">Palmitate</keyword>
<dbReference type="Proteomes" id="UP000002149">
    <property type="component" value="Chromosome 4"/>
</dbReference>
<dbReference type="VEuPathDB" id="FungiDB:CND06410"/>
<feature type="transmembrane region" description="Helical" evidence="11">
    <location>
        <begin position="58"/>
        <end position="77"/>
    </location>
</feature>
<evidence type="ECO:0000256" key="4">
    <source>
        <dbReference type="ARBA" id="ARBA00022989"/>
    </source>
</evidence>